<evidence type="ECO:0000256" key="2">
    <source>
        <dbReference type="ARBA" id="ARBA00022692"/>
    </source>
</evidence>
<dbReference type="AlphaFoldDB" id="A0A6N7PRM2"/>
<dbReference type="Pfam" id="PF06803">
    <property type="entry name" value="DUF1232"/>
    <property type="match status" value="1"/>
</dbReference>
<dbReference type="Proteomes" id="UP000440224">
    <property type="component" value="Unassembled WGS sequence"/>
</dbReference>
<protein>
    <submittedName>
        <fullName evidence="6">DUF1232 domain-containing protein</fullName>
    </submittedName>
</protein>
<keyword evidence="7" id="KW-1185">Reference proteome</keyword>
<proteinExistence type="predicted"/>
<evidence type="ECO:0000256" key="4">
    <source>
        <dbReference type="ARBA" id="ARBA00023136"/>
    </source>
</evidence>
<comment type="subcellular location">
    <subcellularLocation>
        <location evidence="1">Endomembrane system</location>
        <topology evidence="1">Multi-pass membrane protein</topology>
    </subcellularLocation>
</comment>
<evidence type="ECO:0000256" key="1">
    <source>
        <dbReference type="ARBA" id="ARBA00004127"/>
    </source>
</evidence>
<keyword evidence="4" id="KW-0472">Membrane</keyword>
<reference evidence="6 7" key="1">
    <citation type="submission" date="2019-10" db="EMBL/GenBank/DDBJ databases">
        <title>A soil myxobacterium in the family Polyangiaceae.</title>
        <authorList>
            <person name="Li Y."/>
            <person name="Wang J."/>
        </authorList>
    </citation>
    <scope>NUCLEOTIDE SEQUENCE [LARGE SCALE GENOMIC DNA]</scope>
    <source>
        <strain evidence="6 7">DSM 14734</strain>
    </source>
</reference>
<organism evidence="6 7">
    <name type="scientific">Polyangium spumosum</name>
    <dbReference type="NCBI Taxonomy" id="889282"/>
    <lineage>
        <taxon>Bacteria</taxon>
        <taxon>Pseudomonadati</taxon>
        <taxon>Myxococcota</taxon>
        <taxon>Polyangia</taxon>
        <taxon>Polyangiales</taxon>
        <taxon>Polyangiaceae</taxon>
        <taxon>Polyangium</taxon>
    </lineage>
</organism>
<dbReference type="EMBL" id="WJIE01000004">
    <property type="protein sequence ID" value="MRG93466.1"/>
    <property type="molecule type" value="Genomic_DNA"/>
</dbReference>
<evidence type="ECO:0000259" key="5">
    <source>
        <dbReference type="Pfam" id="PF06803"/>
    </source>
</evidence>
<evidence type="ECO:0000313" key="6">
    <source>
        <dbReference type="EMBL" id="MRG93466.1"/>
    </source>
</evidence>
<sequence>MPDSHGLSSAAAPRPLAASCSGIMLDVVKKTTDARPLNLDGKKVSGKARGLALVPLLRDAPAAWRLLRDKEAALWAKALVVLSVAYCIWPLDLVPDAVPFITWIDDAGVVLVFRLLLHRQLGRYHEPKPEIVVDVGGPRSGADVRVA</sequence>
<accession>A0A6N7PRM2</accession>
<evidence type="ECO:0000313" key="7">
    <source>
        <dbReference type="Proteomes" id="UP000440224"/>
    </source>
</evidence>
<evidence type="ECO:0000256" key="3">
    <source>
        <dbReference type="ARBA" id="ARBA00022989"/>
    </source>
</evidence>
<dbReference type="InterPro" id="IPR010652">
    <property type="entry name" value="DUF1232"/>
</dbReference>
<feature type="domain" description="DUF1232" evidence="5">
    <location>
        <begin position="76"/>
        <end position="111"/>
    </location>
</feature>
<name>A0A6N7PRM2_9BACT</name>
<dbReference type="OrthoDB" id="9804184at2"/>
<keyword evidence="3" id="KW-1133">Transmembrane helix</keyword>
<gene>
    <name evidence="6" type="ORF">GF068_16335</name>
</gene>
<dbReference type="GO" id="GO:0012505">
    <property type="term" value="C:endomembrane system"/>
    <property type="evidence" value="ECO:0007669"/>
    <property type="project" value="UniProtKB-SubCell"/>
</dbReference>
<comment type="caution">
    <text evidence="6">The sequence shown here is derived from an EMBL/GenBank/DDBJ whole genome shotgun (WGS) entry which is preliminary data.</text>
</comment>
<keyword evidence="2" id="KW-0812">Transmembrane</keyword>